<dbReference type="SMART" id="SM00506">
    <property type="entry name" value="A1pp"/>
    <property type="match status" value="1"/>
</dbReference>
<dbReference type="Gene3D" id="3.40.220.10">
    <property type="entry name" value="Leucine Aminopeptidase, subunit E, domain 1"/>
    <property type="match status" value="1"/>
</dbReference>
<dbReference type="PANTHER" id="PTHR11106">
    <property type="entry name" value="GANGLIOSIDE INDUCED DIFFERENTIATION ASSOCIATED PROTEIN 2-RELATED"/>
    <property type="match status" value="1"/>
</dbReference>
<dbReference type="OrthoDB" id="6194521at2"/>
<proteinExistence type="predicted"/>
<dbReference type="PANTHER" id="PTHR11106:SF27">
    <property type="entry name" value="MACRO DOMAIN-CONTAINING PROTEIN"/>
    <property type="match status" value="1"/>
</dbReference>
<accession>A0A2T0AUF9</accession>
<dbReference type="NCBIfam" id="NF003163">
    <property type="entry name" value="PRK04143.1"/>
    <property type="match status" value="1"/>
</dbReference>
<reference evidence="2 3" key="1">
    <citation type="submission" date="2018-03" db="EMBL/GenBank/DDBJ databases">
        <title>Genome sequence of Clostridium thermopalmarium DSM 5974.</title>
        <authorList>
            <person name="Poehlein A."/>
            <person name="Daniel R."/>
        </authorList>
    </citation>
    <scope>NUCLEOTIDE SEQUENCE [LARGE SCALE GENOMIC DNA]</scope>
    <source>
        <strain evidence="2 3">DSM 5974</strain>
    </source>
</reference>
<feature type="domain" description="Macro" evidence="1">
    <location>
        <begin position="72"/>
        <end position="260"/>
    </location>
</feature>
<keyword evidence="3" id="KW-1185">Reference proteome</keyword>
<protein>
    <submittedName>
        <fullName evidence="2">O-acetyl-ADP-ribose deacetylase</fullName>
        <ecNumber evidence="2">3.5.1.-</ecNumber>
    </submittedName>
</protein>
<evidence type="ECO:0000313" key="2">
    <source>
        <dbReference type="EMBL" id="PRR74122.1"/>
    </source>
</evidence>
<dbReference type="RefSeq" id="WP_106024229.1">
    <property type="nucleotide sequence ID" value="NZ_PVXN01000021.1"/>
</dbReference>
<keyword evidence="2" id="KW-0378">Hydrolase</keyword>
<dbReference type="InterPro" id="IPR002589">
    <property type="entry name" value="Macro_dom"/>
</dbReference>
<dbReference type="CDD" id="cd02908">
    <property type="entry name" value="Macro_OAADPr_deacetylase"/>
    <property type="match status" value="1"/>
</dbReference>
<comment type="caution">
    <text evidence="2">The sequence shown here is derived from an EMBL/GenBank/DDBJ whole genome shotgun (WGS) entry which is preliminary data.</text>
</comment>
<dbReference type="GO" id="GO:0016787">
    <property type="term" value="F:hydrolase activity"/>
    <property type="evidence" value="ECO:0007669"/>
    <property type="project" value="UniProtKB-KW"/>
</dbReference>
<dbReference type="SUPFAM" id="SSF52949">
    <property type="entry name" value="Macro domain-like"/>
    <property type="match status" value="1"/>
</dbReference>
<dbReference type="PROSITE" id="PS51154">
    <property type="entry name" value="MACRO"/>
    <property type="match status" value="1"/>
</dbReference>
<dbReference type="InterPro" id="IPR043472">
    <property type="entry name" value="Macro_dom-like"/>
</dbReference>
<organism evidence="2 3">
    <name type="scientific">Clostridium thermopalmarium DSM 5974</name>
    <dbReference type="NCBI Taxonomy" id="1121340"/>
    <lineage>
        <taxon>Bacteria</taxon>
        <taxon>Bacillati</taxon>
        <taxon>Bacillota</taxon>
        <taxon>Clostridia</taxon>
        <taxon>Eubacteriales</taxon>
        <taxon>Clostridiaceae</taxon>
        <taxon>Clostridium</taxon>
    </lineage>
</organism>
<evidence type="ECO:0000313" key="3">
    <source>
        <dbReference type="Proteomes" id="UP000239614"/>
    </source>
</evidence>
<dbReference type="Proteomes" id="UP000239614">
    <property type="component" value="Unassembled WGS sequence"/>
</dbReference>
<dbReference type="EMBL" id="PVXN01000021">
    <property type="protein sequence ID" value="PRR74122.1"/>
    <property type="molecule type" value="Genomic_DNA"/>
</dbReference>
<sequence length="260" mass="29874">MNQKERIIWLIKYLLKEQKQYKKLIIPSDEESQNKLLRSLFNVRPPYPVSEEFLKIQDEYLTQFNKDRGITDVATLKPTKADERLYIWQGDITTLKCNAIVNAANSKMLGCFQPLHDCIDNFIHTYAGVQLRAKCHEIMQKQGHEEATGQAKITPAYNLPSKYVIHTVGPIIHQQVTEKDKELLKSSYHSCLEVAVANGVESIAFCCISTGAFRFPKMLAAEIAVKTVRDFLKESTFIKQVIFNVFKDEDLNIYNKLLNI</sequence>
<dbReference type="EC" id="3.5.1.-" evidence="2"/>
<gene>
    <name evidence="2" type="primary">ymdB</name>
    <name evidence="2" type="ORF">CPAL_10600</name>
</gene>
<dbReference type="Pfam" id="PF01661">
    <property type="entry name" value="Macro"/>
    <property type="match status" value="1"/>
</dbReference>
<evidence type="ECO:0000259" key="1">
    <source>
        <dbReference type="PROSITE" id="PS51154"/>
    </source>
</evidence>
<dbReference type="AlphaFoldDB" id="A0A2T0AUF9"/>
<name>A0A2T0AUF9_9CLOT</name>